<sequence length="528" mass="60747">MIFHAEGLKLFAVSNVIDLLINTTTERPKIFPTATIKPGYLDHHYDLLVRINERMSNIKNDCSENETSKVNKPSTTLQNPCYLDVHYDLLVRINEKMSNMKNDCAVKETSKVNKPSTSLENPSWIDSGNMEKHFKDNLFLGKIREKKSFLVMGVPTVYRQKGFYLINTLESLVNNLDKKDWDKVVIVVFVADFHQDYFQKVLTHVKTKFSEEVSAGLIQVIQPSASFYPKMENIPTLYGDSVARTIWRSKQSLDYAFLFYYCADLAQFYIQLEDDIIAEENYLQKISEFMKKSEDWAVLEFGARGFIGMMYRSDHVKLLSKFVRFAYWTMPVDWTFRYFNDLFLNGKSNKTKSPIFKHVGQFSSLDGQVRKLEDIYNYSKEIGVHVYQSKNGNPKAEIKTSMTDIVEPHKITNPYGNSGQFWSRKVQVGDTIDIIFENPIKISELIISSGNSQHPADILNDTELLASTDHSCAKYTLLKTFLNSYVVKYNFNATSGFVKCIKLKILSTGHDENNNPTWLIISEIAVLV</sequence>
<dbReference type="GeneID" id="136081599"/>
<name>A0ABM4C0M1_HYDVU</name>
<dbReference type="Pfam" id="PF04666">
    <property type="entry name" value="MGAT4_cons"/>
    <property type="match status" value="1"/>
</dbReference>
<organism evidence="6 7">
    <name type="scientific">Hydra vulgaris</name>
    <name type="common">Hydra</name>
    <name type="synonym">Hydra attenuata</name>
    <dbReference type="NCBI Taxonomy" id="6087"/>
    <lineage>
        <taxon>Eukaryota</taxon>
        <taxon>Metazoa</taxon>
        <taxon>Cnidaria</taxon>
        <taxon>Hydrozoa</taxon>
        <taxon>Hydroidolina</taxon>
        <taxon>Anthoathecata</taxon>
        <taxon>Aplanulata</taxon>
        <taxon>Hydridae</taxon>
        <taxon>Hydra</taxon>
    </lineage>
</organism>
<dbReference type="InterPro" id="IPR057279">
    <property type="entry name" value="MGAT4"/>
</dbReference>
<dbReference type="InterPro" id="IPR006759">
    <property type="entry name" value="Glyco_transf_54"/>
</dbReference>
<keyword evidence="3" id="KW-0808">Transferase</keyword>
<dbReference type="PANTHER" id="PTHR12062">
    <property type="entry name" value="N-ACETYLGLUCOSAMINYLTRANSFERASE VI"/>
    <property type="match status" value="1"/>
</dbReference>
<evidence type="ECO:0000259" key="5">
    <source>
        <dbReference type="Pfam" id="PF23524"/>
    </source>
</evidence>
<evidence type="ECO:0000313" key="6">
    <source>
        <dbReference type="Proteomes" id="UP001652625"/>
    </source>
</evidence>
<evidence type="ECO:0000256" key="3">
    <source>
        <dbReference type="ARBA" id="ARBA00022679"/>
    </source>
</evidence>
<gene>
    <name evidence="7" type="primary">LOC136081599</name>
</gene>
<evidence type="ECO:0000313" key="7">
    <source>
        <dbReference type="RefSeq" id="XP_065655097.1"/>
    </source>
</evidence>
<dbReference type="Proteomes" id="UP001652625">
    <property type="component" value="Chromosome 06"/>
</dbReference>
<accession>A0ABM4C0M1</accession>
<dbReference type="InterPro" id="IPR056576">
    <property type="entry name" value="MGAT4_A/B/C_C"/>
</dbReference>
<feature type="domain" description="MGAT4 conserved region" evidence="4">
    <location>
        <begin position="129"/>
        <end position="375"/>
    </location>
</feature>
<evidence type="ECO:0000259" key="4">
    <source>
        <dbReference type="Pfam" id="PF04666"/>
    </source>
</evidence>
<proteinExistence type="predicted"/>
<protein>
    <submittedName>
        <fullName evidence="7">Alpha-1,3-mannosyl-glycoprotein 4-beta-N-acetylglucosaminyltransferase A-like isoform X1</fullName>
    </submittedName>
</protein>
<dbReference type="Pfam" id="PF23524">
    <property type="entry name" value="MGAT4A_C"/>
    <property type="match status" value="1"/>
</dbReference>
<feature type="domain" description="MGAT4 A/B/C C-terminal" evidence="5">
    <location>
        <begin position="396"/>
        <end position="523"/>
    </location>
</feature>
<reference evidence="7" key="1">
    <citation type="submission" date="2025-08" db="UniProtKB">
        <authorList>
            <consortium name="RefSeq"/>
        </authorList>
    </citation>
    <scope>IDENTIFICATION</scope>
</reference>
<evidence type="ECO:0000256" key="1">
    <source>
        <dbReference type="ARBA" id="ARBA00004922"/>
    </source>
</evidence>
<evidence type="ECO:0000256" key="2">
    <source>
        <dbReference type="ARBA" id="ARBA00022676"/>
    </source>
</evidence>
<keyword evidence="2" id="KW-0328">Glycosyltransferase</keyword>
<dbReference type="PANTHER" id="PTHR12062:SF0">
    <property type="entry name" value="ALPHA-1,3-MANNOSYL-GLYCOPROTEIN 4-BETA-N-ACETYLGLUCOSAMINYLTRANSFERASE B"/>
    <property type="match status" value="1"/>
</dbReference>
<dbReference type="RefSeq" id="XP_065655097.1">
    <property type="nucleotide sequence ID" value="XM_065799025.1"/>
</dbReference>
<keyword evidence="6" id="KW-1185">Reference proteome</keyword>
<comment type="pathway">
    <text evidence="1">Protein modification; protein glycosylation.</text>
</comment>